<accession>A0A843AGA6</accession>
<keyword evidence="4 6" id="KW-1133">Transmembrane helix</keyword>
<sequence length="476" mass="51758">MIDIQVSLLVLIPAIGSILSLFTKRPEKVATWSSLIASLLSILIAALTFLQKVDYEKVYYSYGPIEIGWYMDAASALVGMLIAIVGFCSIMESLNYISPNNKEHPITSKFNRYYSLMLLFMSSALGFVFSSSLTFMIIFFELTSLCSWGLISFYETEEAKSAGLIAFTITHIAAFGLYAATGIIYYETGSVDLRNLSSLPSGLKLISLIGLLIASWGKGAQFPFHIWLPRAMSAPTPVSAYLHAAALVKLGAFLAIRTMMWAGSIPNSVAYICAIFAVITMLYSLTLYFPQTDIKKLLAYSTISQLSYIFTGVSLIAMGSKLAIIASVLYIFAHGFGKGLFFLTAGAISLSSGTRDLREIKGLIKKQKASGIGFTVATATITGVPPFGCFWGKLLLILSAVQLGSILSYTLAVIMIAESFVAFIWMLRWLTSCVWGEPSEKIANSSPLGLPTKTALYLLVTLSTVSAYIALPVLLW</sequence>
<dbReference type="InterPro" id="IPR001750">
    <property type="entry name" value="ND/Mrp_TM"/>
</dbReference>
<evidence type="ECO:0000256" key="3">
    <source>
        <dbReference type="ARBA" id="ARBA00022692"/>
    </source>
</evidence>
<dbReference type="PANTHER" id="PTHR42703:SF1">
    <property type="entry name" value="NA(+)_H(+) ANTIPORTER SUBUNIT D1"/>
    <property type="match status" value="1"/>
</dbReference>
<evidence type="ECO:0000256" key="5">
    <source>
        <dbReference type="ARBA" id="ARBA00023136"/>
    </source>
</evidence>
<feature type="transmembrane region" description="Helical" evidence="6">
    <location>
        <begin position="112"/>
        <end position="129"/>
    </location>
</feature>
<comment type="subcellular location">
    <subcellularLocation>
        <location evidence="1">Cell membrane</location>
        <topology evidence="1">Multi-pass membrane protein</topology>
    </subcellularLocation>
</comment>
<proteinExistence type="predicted"/>
<feature type="transmembrane region" description="Helical" evidence="6">
    <location>
        <begin position="371"/>
        <end position="394"/>
    </location>
</feature>
<dbReference type="GO" id="GO:0005886">
    <property type="term" value="C:plasma membrane"/>
    <property type="evidence" value="ECO:0007669"/>
    <property type="project" value="UniProtKB-SubCell"/>
</dbReference>
<keyword evidence="5 6" id="KW-0472">Membrane</keyword>
<keyword evidence="2" id="KW-1003">Cell membrane</keyword>
<evidence type="ECO:0000313" key="9">
    <source>
        <dbReference type="Proteomes" id="UP000652307"/>
    </source>
</evidence>
<dbReference type="PRINTS" id="PR01434">
    <property type="entry name" value="NADHDHGNASE5"/>
</dbReference>
<evidence type="ECO:0000256" key="4">
    <source>
        <dbReference type="ARBA" id="ARBA00022989"/>
    </source>
</evidence>
<evidence type="ECO:0000256" key="6">
    <source>
        <dbReference type="SAM" id="Phobius"/>
    </source>
</evidence>
<keyword evidence="3 6" id="KW-0812">Transmembrane</keyword>
<dbReference type="EMBL" id="JADEZV010000001">
    <property type="protein sequence ID" value="MBE9390649.1"/>
    <property type="molecule type" value="Genomic_DNA"/>
</dbReference>
<evidence type="ECO:0000259" key="7">
    <source>
        <dbReference type="Pfam" id="PF00361"/>
    </source>
</evidence>
<feature type="transmembrane region" description="Helical" evidence="6">
    <location>
        <begin position="324"/>
        <end position="350"/>
    </location>
</feature>
<protein>
    <submittedName>
        <fullName evidence="8">Hydrogenase 4 subunit D</fullName>
    </submittedName>
</protein>
<dbReference type="AlphaFoldDB" id="A0A843AGA6"/>
<comment type="caution">
    <text evidence="8">The sequence shown here is derived from an EMBL/GenBank/DDBJ whole genome shotgun (WGS) entry which is preliminary data.</text>
</comment>
<feature type="transmembrane region" description="Helical" evidence="6">
    <location>
        <begin position="406"/>
        <end position="427"/>
    </location>
</feature>
<dbReference type="InterPro" id="IPR050586">
    <property type="entry name" value="CPA3_Na-H_Antiporter_D"/>
</dbReference>
<organism evidence="8 9">
    <name type="scientific">Fervidicoccus fontis</name>
    <dbReference type="NCBI Taxonomy" id="683846"/>
    <lineage>
        <taxon>Archaea</taxon>
        <taxon>Thermoproteota</taxon>
        <taxon>Thermoprotei</taxon>
        <taxon>Fervidicoccales</taxon>
        <taxon>Fervidicoccaceae</taxon>
        <taxon>Fervidicoccus</taxon>
    </lineage>
</organism>
<feature type="domain" description="NADH:quinone oxidoreductase/Mrp antiporter transmembrane" evidence="7">
    <location>
        <begin position="130"/>
        <end position="414"/>
    </location>
</feature>
<feature type="transmembrane region" description="Helical" evidence="6">
    <location>
        <begin position="161"/>
        <end position="185"/>
    </location>
</feature>
<feature type="transmembrane region" description="Helical" evidence="6">
    <location>
        <begin position="240"/>
        <end position="262"/>
    </location>
</feature>
<feature type="transmembrane region" description="Helical" evidence="6">
    <location>
        <begin position="69"/>
        <end position="91"/>
    </location>
</feature>
<evidence type="ECO:0000313" key="8">
    <source>
        <dbReference type="EMBL" id="MBE9390649.1"/>
    </source>
</evidence>
<dbReference type="Proteomes" id="UP000652307">
    <property type="component" value="Unassembled WGS sequence"/>
</dbReference>
<dbReference type="NCBIfam" id="NF005097">
    <property type="entry name" value="PRK06525.1"/>
    <property type="match status" value="1"/>
</dbReference>
<evidence type="ECO:0000256" key="2">
    <source>
        <dbReference type="ARBA" id="ARBA00022475"/>
    </source>
</evidence>
<dbReference type="Pfam" id="PF00361">
    <property type="entry name" value="Proton_antipo_M"/>
    <property type="match status" value="1"/>
</dbReference>
<feature type="transmembrane region" description="Helical" evidence="6">
    <location>
        <begin position="297"/>
        <end position="318"/>
    </location>
</feature>
<evidence type="ECO:0000256" key="1">
    <source>
        <dbReference type="ARBA" id="ARBA00004651"/>
    </source>
</evidence>
<gene>
    <name evidence="8" type="ORF">IOK49_00920</name>
</gene>
<feature type="transmembrane region" description="Helical" evidence="6">
    <location>
        <begin position="268"/>
        <end position="290"/>
    </location>
</feature>
<feature type="transmembrane region" description="Helical" evidence="6">
    <location>
        <begin position="455"/>
        <end position="475"/>
    </location>
</feature>
<dbReference type="PANTHER" id="PTHR42703">
    <property type="entry name" value="NADH DEHYDROGENASE"/>
    <property type="match status" value="1"/>
</dbReference>
<feature type="transmembrane region" description="Helical" evidence="6">
    <location>
        <begin position="6"/>
        <end position="22"/>
    </location>
</feature>
<name>A0A843AGA6_9CREN</name>
<reference evidence="8" key="1">
    <citation type="submission" date="2020-10" db="EMBL/GenBank/DDBJ databases">
        <title>Fervidococcus fontis strain 3639Fd - the first crenarchaeon capable of growth on lipids.</title>
        <authorList>
            <person name="Kochetkova T.V."/>
            <person name="Elcheninov A.G."/>
            <person name="Toschakov S.V."/>
            <person name="Kublanov I.V."/>
        </authorList>
    </citation>
    <scope>NUCLEOTIDE SEQUENCE</scope>
    <source>
        <strain evidence="8">3639Fd</strain>
    </source>
</reference>
<feature type="transmembrane region" description="Helical" evidence="6">
    <location>
        <begin position="205"/>
        <end position="228"/>
    </location>
</feature>
<dbReference type="RefSeq" id="WP_193803283.1">
    <property type="nucleotide sequence ID" value="NZ_JADEZV010000001.1"/>
</dbReference>
<feature type="transmembrane region" description="Helical" evidence="6">
    <location>
        <begin position="29"/>
        <end position="49"/>
    </location>
</feature>